<feature type="domain" description="Peptidase S9 prolyl oligopeptidase catalytic" evidence="2">
    <location>
        <begin position="439"/>
        <end position="650"/>
    </location>
</feature>
<evidence type="ECO:0000313" key="4">
    <source>
        <dbReference type="Proteomes" id="UP001236500"/>
    </source>
</evidence>
<evidence type="ECO:0000259" key="2">
    <source>
        <dbReference type="Pfam" id="PF00326"/>
    </source>
</evidence>
<protein>
    <submittedName>
        <fullName evidence="3">S9 family peptidase</fullName>
    </submittedName>
</protein>
<dbReference type="Pfam" id="PF00326">
    <property type="entry name" value="Peptidase_S9"/>
    <property type="match status" value="1"/>
</dbReference>
<accession>A0ABY8NE30</accession>
<name>A0ABY8NE30_9GAMM</name>
<dbReference type="InterPro" id="IPR029058">
    <property type="entry name" value="AB_hydrolase_fold"/>
</dbReference>
<sequence length="694" mass="75899">MDRNWRVIGVFAIAGLIAACAPKQEDASTATDTVSETIQATPLIDRELLFGNPTRWQGRLSPDGEMMSFLAPVDGVLNVWVAPAGNFDAAKVVTADTGRGIRQHFWSLDSESLLFIRDNNGDENWHLFSVDLQTDEITDLTPYEDISATMIAQSEDHPGQVVVGINDRDPRWHDPYLIDLQTAERKLLVENTGFAELVVDHDLQVRLGLTPSADGGFTVSQKIEDDWVALFDIPREDALTTQILGFDKDNSGIYLQDSRGRDKAALTHLALASGKITVLAESDKADISSVVMNPTDHSPMAYAVNFHKHEWVGLNENVKVDVAALNKQANGDITILATTLDGMQWLTASARDTESDVYEVFDRNTQTLTTLFEGKPELNEFALPHSYPLTIQSRDGLDLVSYLTLPVEADKGGHVDAPIPMVLLVHGGPWSRDNFADDAAATWLANRGYAVLQVNYRASTGFGKNFVNAGNGEWAAAMHNDLLDAVDWAIDKKITRKDQVAIMGGSYGGYATLVGLTFTPETFACGVDIVGPSNLNTLLDSVPPYWEGFKKVLHSAVGNPETEAGRKLLEERSPLNFVDNISKPLLIGQGANDPRVKQAESDQIVSAMQAKQLPVTYILYPDEGHGFQKPENRLSFFAATESFLADCLGGRYQPIGNDLSNSSIEVVQGIEFVPGLKEAVMKHSLLATNAVEED</sequence>
<dbReference type="Gene3D" id="2.120.10.30">
    <property type="entry name" value="TolB, C-terminal domain"/>
    <property type="match status" value="1"/>
</dbReference>
<keyword evidence="4" id="KW-1185">Reference proteome</keyword>
<dbReference type="EMBL" id="CP118605">
    <property type="protein sequence ID" value="WGL15708.1"/>
    <property type="molecule type" value="Genomic_DNA"/>
</dbReference>
<organism evidence="3 4">
    <name type="scientific">Microbulbifer bruguierae</name>
    <dbReference type="NCBI Taxonomy" id="3029061"/>
    <lineage>
        <taxon>Bacteria</taxon>
        <taxon>Pseudomonadati</taxon>
        <taxon>Pseudomonadota</taxon>
        <taxon>Gammaproteobacteria</taxon>
        <taxon>Cellvibrionales</taxon>
        <taxon>Microbulbiferaceae</taxon>
        <taxon>Microbulbifer</taxon>
    </lineage>
</organism>
<dbReference type="PANTHER" id="PTHR42776:SF27">
    <property type="entry name" value="DIPEPTIDYL PEPTIDASE FAMILY MEMBER 6"/>
    <property type="match status" value="1"/>
</dbReference>
<dbReference type="SUPFAM" id="SSF53474">
    <property type="entry name" value="alpha/beta-Hydrolases"/>
    <property type="match status" value="1"/>
</dbReference>
<dbReference type="Proteomes" id="UP001236500">
    <property type="component" value="Chromosome"/>
</dbReference>
<dbReference type="PROSITE" id="PS51257">
    <property type="entry name" value="PROKAR_LIPOPROTEIN"/>
    <property type="match status" value="1"/>
</dbReference>
<evidence type="ECO:0000313" key="3">
    <source>
        <dbReference type="EMBL" id="WGL15708.1"/>
    </source>
</evidence>
<dbReference type="InterPro" id="IPR011042">
    <property type="entry name" value="6-blade_b-propeller_TolB-like"/>
</dbReference>
<reference evidence="3 4" key="1">
    <citation type="submission" date="2023-02" db="EMBL/GenBank/DDBJ databases">
        <title>Description and genomic characterization of Microbulbifer bruguierae sp. nov., isolated from the sediment of mangrove plant Bruguiera sexangula.</title>
        <authorList>
            <person name="Long M."/>
        </authorList>
    </citation>
    <scope>NUCLEOTIDE SEQUENCE [LARGE SCALE GENOMIC DNA]</scope>
    <source>
        <strain evidence="3 4">H12</strain>
    </source>
</reference>
<dbReference type="SUPFAM" id="SSF82171">
    <property type="entry name" value="DPP6 N-terminal domain-like"/>
    <property type="match status" value="1"/>
</dbReference>
<dbReference type="RefSeq" id="WP_280318751.1">
    <property type="nucleotide sequence ID" value="NZ_CP118605.1"/>
</dbReference>
<keyword evidence="1" id="KW-0378">Hydrolase</keyword>
<evidence type="ECO:0000256" key="1">
    <source>
        <dbReference type="ARBA" id="ARBA00022801"/>
    </source>
</evidence>
<gene>
    <name evidence="3" type="ORF">PVT68_13125</name>
</gene>
<dbReference type="Gene3D" id="3.40.50.1820">
    <property type="entry name" value="alpha/beta hydrolase"/>
    <property type="match status" value="1"/>
</dbReference>
<proteinExistence type="predicted"/>
<dbReference type="InterPro" id="IPR001375">
    <property type="entry name" value="Peptidase_S9_cat"/>
</dbReference>
<dbReference type="PANTHER" id="PTHR42776">
    <property type="entry name" value="SERINE PEPTIDASE S9 FAMILY MEMBER"/>
    <property type="match status" value="1"/>
</dbReference>